<keyword evidence="1" id="KW-0812">Transmembrane</keyword>
<reference evidence="2 3" key="1">
    <citation type="submission" date="2015-09" db="EMBL/GenBank/DDBJ databases">
        <title>Complete genome sequence of a benzo[a]pyrene-degrading bacterium Altererythrobacter epoxidivorans CGMCC 1.7731T.</title>
        <authorList>
            <person name="Li Z."/>
            <person name="Cheng H."/>
            <person name="Huo Y."/>
            <person name="Xu X."/>
        </authorList>
    </citation>
    <scope>NUCLEOTIDE SEQUENCE [LARGE SCALE GENOMIC DNA]</scope>
    <source>
        <strain evidence="2 3">CGMCC 1.7731</strain>
    </source>
</reference>
<proteinExistence type="predicted"/>
<name>A0A0M4MWE7_9SPHN</name>
<dbReference type="KEGG" id="aep:AMC99_01773"/>
<evidence type="ECO:0000256" key="1">
    <source>
        <dbReference type="SAM" id="Phobius"/>
    </source>
</evidence>
<dbReference type="AlphaFoldDB" id="A0A0M4MWE7"/>
<dbReference type="PATRIC" id="fig|361183.4.peg.1743"/>
<keyword evidence="1" id="KW-0472">Membrane</keyword>
<protein>
    <submittedName>
        <fullName evidence="2">Uncharacterized protein</fullName>
    </submittedName>
</protein>
<dbReference type="Proteomes" id="UP000057938">
    <property type="component" value="Chromosome"/>
</dbReference>
<feature type="transmembrane region" description="Helical" evidence="1">
    <location>
        <begin position="32"/>
        <end position="51"/>
    </location>
</feature>
<evidence type="ECO:0000313" key="3">
    <source>
        <dbReference type="Proteomes" id="UP000057938"/>
    </source>
</evidence>
<dbReference type="RefSeq" id="WP_061925509.1">
    <property type="nucleotide sequence ID" value="NZ_CP012669.1"/>
</dbReference>
<evidence type="ECO:0000313" key="2">
    <source>
        <dbReference type="EMBL" id="ALE17063.1"/>
    </source>
</evidence>
<dbReference type="OrthoDB" id="7581964at2"/>
<feature type="transmembrane region" description="Helical" evidence="1">
    <location>
        <begin position="6"/>
        <end position="23"/>
    </location>
</feature>
<accession>A0A0M4MWE7</accession>
<sequence length="66" mass="6899">MSAVLSILMLAAVALVIGAVALWRKTGELKRPLLMVFLAVIAVLNIAIWTVPDASGDAPLDKVSGQ</sequence>
<gene>
    <name evidence="2" type="ORF">AMC99_01773</name>
</gene>
<keyword evidence="3" id="KW-1185">Reference proteome</keyword>
<organism evidence="2 3">
    <name type="scientific">Altererythrobacter epoxidivorans</name>
    <dbReference type="NCBI Taxonomy" id="361183"/>
    <lineage>
        <taxon>Bacteria</taxon>
        <taxon>Pseudomonadati</taxon>
        <taxon>Pseudomonadota</taxon>
        <taxon>Alphaproteobacteria</taxon>
        <taxon>Sphingomonadales</taxon>
        <taxon>Erythrobacteraceae</taxon>
        <taxon>Altererythrobacter</taxon>
    </lineage>
</organism>
<dbReference type="EMBL" id="CP012669">
    <property type="protein sequence ID" value="ALE17063.1"/>
    <property type="molecule type" value="Genomic_DNA"/>
</dbReference>
<keyword evidence="1" id="KW-1133">Transmembrane helix</keyword>